<keyword evidence="4" id="KW-1185">Reference proteome</keyword>
<sequence length="459" mass="53926">MTICCITTSSEDAISTSIIQIENKSTQLTPCTSSHNLVEITKTPEKSGEIEEFWKCCWITCSEQRNNVDALYDHVIEEHIRPILDEKMKDEDENDEIIGCEWEDCEMEIERGTIRKKIEWLEQHFRTRHSKGARTYKCVIEGCDERASTSRQLEEHVRACHFESPRKQRPMRRSESTSSIPQEKTHAFVLTDMVHHYIDRKRTPLWTDVESNKMIARNVLHYYDGYNVKYEKVDNSKLVGAAKRKTSYVKNWRTHYKITPVEKELDVEEEEDPNAPKFNNEAESKMTLRDLFPNLYDNNEPMNQNNNEEIKELIIETAKREDAYEDDDDDPPPPAISPSPEYSGMYSENEDEEIMSEMPLLKRCDSPEIIMGNIRPPKMTKRKAIEMICNEEQPLKKRQRRNLPYGVFEEDQSDNEDDYGYERIPEEILKQPPNIYTKLNVSDNCKYSSGLQPFFRIVH</sequence>
<name>A0A9P1IBU3_9PELO</name>
<proteinExistence type="predicted"/>
<dbReference type="InterPro" id="IPR013087">
    <property type="entry name" value="Znf_C2H2_type"/>
</dbReference>
<organism evidence="3 4">
    <name type="scientific">Caenorhabditis angaria</name>
    <dbReference type="NCBI Taxonomy" id="860376"/>
    <lineage>
        <taxon>Eukaryota</taxon>
        <taxon>Metazoa</taxon>
        <taxon>Ecdysozoa</taxon>
        <taxon>Nematoda</taxon>
        <taxon>Chromadorea</taxon>
        <taxon>Rhabditida</taxon>
        <taxon>Rhabditina</taxon>
        <taxon>Rhabditomorpha</taxon>
        <taxon>Rhabditoidea</taxon>
        <taxon>Rhabditidae</taxon>
        <taxon>Peloderinae</taxon>
        <taxon>Caenorhabditis</taxon>
    </lineage>
</organism>
<evidence type="ECO:0000259" key="2">
    <source>
        <dbReference type="SMART" id="SM00355"/>
    </source>
</evidence>
<dbReference type="Gene3D" id="3.30.160.60">
    <property type="entry name" value="Classic Zinc Finger"/>
    <property type="match status" value="1"/>
</dbReference>
<dbReference type="GO" id="GO:0008270">
    <property type="term" value="F:zinc ion binding"/>
    <property type="evidence" value="ECO:0007669"/>
    <property type="project" value="UniProtKB-KW"/>
</dbReference>
<feature type="region of interest" description="Disordered" evidence="1">
    <location>
        <begin position="321"/>
        <end position="353"/>
    </location>
</feature>
<feature type="domain" description="C2H2-type" evidence="2">
    <location>
        <begin position="54"/>
        <end position="79"/>
    </location>
</feature>
<protein>
    <recommendedName>
        <fullName evidence="2">C2H2-type domain-containing protein</fullName>
    </recommendedName>
</protein>
<dbReference type="SMART" id="SM00355">
    <property type="entry name" value="ZnF_C2H2"/>
    <property type="match status" value="2"/>
</dbReference>
<accession>A0A9P1IBU3</accession>
<feature type="domain" description="C2H2-type" evidence="2">
    <location>
        <begin position="136"/>
        <end position="161"/>
    </location>
</feature>
<evidence type="ECO:0000256" key="1">
    <source>
        <dbReference type="SAM" id="MobiDB-lite"/>
    </source>
</evidence>
<dbReference type="InterPro" id="IPR052130">
    <property type="entry name" value="AEBP2/jing_C2H2-ZnF"/>
</dbReference>
<dbReference type="AlphaFoldDB" id="A0A9P1IBU3"/>
<evidence type="ECO:0000313" key="4">
    <source>
        <dbReference type="Proteomes" id="UP001152747"/>
    </source>
</evidence>
<reference evidence="3" key="1">
    <citation type="submission" date="2022-11" db="EMBL/GenBank/DDBJ databases">
        <authorList>
            <person name="Kikuchi T."/>
        </authorList>
    </citation>
    <scope>NUCLEOTIDE SEQUENCE</scope>
    <source>
        <strain evidence="3">PS1010</strain>
    </source>
</reference>
<comment type="caution">
    <text evidence="3">The sequence shown here is derived from an EMBL/GenBank/DDBJ whole genome shotgun (WGS) entry which is preliminary data.</text>
</comment>
<feature type="region of interest" description="Disordered" evidence="1">
    <location>
        <begin position="265"/>
        <end position="284"/>
    </location>
</feature>
<dbReference type="EMBL" id="CANHGI010000002">
    <property type="protein sequence ID" value="CAI5442175.1"/>
    <property type="molecule type" value="Genomic_DNA"/>
</dbReference>
<dbReference type="PANTHER" id="PTHR46541:SF1">
    <property type="entry name" value="ZINC FINGER PROTEIN AEBP2"/>
    <property type="match status" value="1"/>
</dbReference>
<dbReference type="OrthoDB" id="9984614at2759"/>
<gene>
    <name evidence="3" type="ORF">CAMP_LOCUS4812</name>
</gene>
<evidence type="ECO:0000313" key="3">
    <source>
        <dbReference type="EMBL" id="CAI5442175.1"/>
    </source>
</evidence>
<dbReference type="Proteomes" id="UP001152747">
    <property type="component" value="Unassembled WGS sequence"/>
</dbReference>
<dbReference type="PANTHER" id="PTHR46541">
    <property type="entry name" value="ZINC FINGER PROTEIN AEBP2"/>
    <property type="match status" value="1"/>
</dbReference>
<dbReference type="GO" id="GO:0035098">
    <property type="term" value="C:ESC/E(Z) complex"/>
    <property type="evidence" value="ECO:0007669"/>
    <property type="project" value="TreeGrafter"/>
</dbReference>
<dbReference type="GO" id="GO:0006357">
    <property type="term" value="P:regulation of transcription by RNA polymerase II"/>
    <property type="evidence" value="ECO:0007669"/>
    <property type="project" value="TreeGrafter"/>
</dbReference>